<reference evidence="4 6" key="2">
    <citation type="submission" date="2015-07" db="EMBL/GenBank/DDBJ databases">
        <title>Whole genome sequence of Ardenticatena maritima DSM 23922.</title>
        <authorList>
            <person name="Hemp J."/>
            <person name="Ward L.M."/>
            <person name="Pace L.A."/>
            <person name="Fischer W.W."/>
        </authorList>
    </citation>
    <scope>NUCLEOTIDE SEQUENCE [LARGE SCALE GENOMIC DNA]</scope>
    <source>
        <strain evidence="4 6">110S</strain>
    </source>
</reference>
<dbReference type="Proteomes" id="UP000037784">
    <property type="component" value="Unassembled WGS sequence"/>
</dbReference>
<dbReference type="EMBL" id="LGKN01000005">
    <property type="protein sequence ID" value="KPL87672.1"/>
    <property type="molecule type" value="Genomic_DNA"/>
</dbReference>
<feature type="transmembrane region" description="Helical" evidence="1">
    <location>
        <begin position="160"/>
        <end position="178"/>
    </location>
</feature>
<feature type="transmembrane region" description="Helical" evidence="1">
    <location>
        <begin position="198"/>
        <end position="221"/>
    </location>
</feature>
<dbReference type="STRING" id="872965.SE16_08670"/>
<protein>
    <recommendedName>
        <fullName evidence="2">Urease accessory protein UreH-like transmembrane domain-containing protein</fullName>
    </recommendedName>
</protein>
<dbReference type="InterPro" id="IPR039447">
    <property type="entry name" value="UreH-like_TM_dom"/>
</dbReference>
<dbReference type="InParanoid" id="A0A0M8K7N4"/>
<keyword evidence="1" id="KW-0812">Transmembrane</keyword>
<accession>A0A0M8K7N4</accession>
<proteinExistence type="predicted"/>
<feature type="transmembrane region" description="Helical" evidence="1">
    <location>
        <begin position="54"/>
        <end position="73"/>
    </location>
</feature>
<evidence type="ECO:0000256" key="1">
    <source>
        <dbReference type="SAM" id="Phobius"/>
    </source>
</evidence>
<keyword evidence="1" id="KW-0472">Membrane</keyword>
<dbReference type="AlphaFoldDB" id="A0A0M8K7N4"/>
<organism evidence="3 5">
    <name type="scientific">Ardenticatena maritima</name>
    <dbReference type="NCBI Taxonomy" id="872965"/>
    <lineage>
        <taxon>Bacteria</taxon>
        <taxon>Bacillati</taxon>
        <taxon>Chloroflexota</taxon>
        <taxon>Ardenticatenia</taxon>
        <taxon>Ardenticatenales</taxon>
        <taxon>Ardenticatenaceae</taxon>
        <taxon>Ardenticatena</taxon>
    </lineage>
</organism>
<dbReference type="Pfam" id="PF13386">
    <property type="entry name" value="DsbD_2"/>
    <property type="match status" value="1"/>
</dbReference>
<comment type="caution">
    <text evidence="3">The sequence shown here is derived from an EMBL/GenBank/DDBJ whole genome shotgun (WGS) entry which is preliminary data.</text>
</comment>
<name>A0A0M8K7N4_9CHLR</name>
<dbReference type="PANTHER" id="PTHR42208:SF1">
    <property type="entry name" value="HEAVY METAL TRANSPORTER"/>
    <property type="match status" value="1"/>
</dbReference>
<dbReference type="EMBL" id="BBZA01000033">
    <property type="protein sequence ID" value="GAP62149.1"/>
    <property type="molecule type" value="Genomic_DNA"/>
</dbReference>
<evidence type="ECO:0000313" key="3">
    <source>
        <dbReference type="EMBL" id="GAP62149.1"/>
    </source>
</evidence>
<reference evidence="3 5" key="1">
    <citation type="journal article" date="2015" name="Genome Announc.">
        <title>Draft Genome Sequence of a Heterotrophic Facultative Anaerobic Thermophilic Bacterium, Ardenticatena maritima Strain 110ST.</title>
        <authorList>
            <person name="Kawaichi S."/>
            <person name="Yoshida T."/>
            <person name="Sako Y."/>
            <person name="Nakamura R."/>
        </authorList>
    </citation>
    <scope>NUCLEOTIDE SEQUENCE [LARGE SCALE GENOMIC DNA]</scope>
    <source>
        <strain evidence="3 5">110S</strain>
    </source>
</reference>
<keyword evidence="5" id="KW-1185">Reference proteome</keyword>
<dbReference type="Proteomes" id="UP000050502">
    <property type="component" value="Unassembled WGS sequence"/>
</dbReference>
<feature type="domain" description="Urease accessory protein UreH-like transmembrane" evidence="2">
    <location>
        <begin position="8"/>
        <end position="208"/>
    </location>
</feature>
<evidence type="ECO:0000313" key="4">
    <source>
        <dbReference type="EMBL" id="KPL87672.1"/>
    </source>
</evidence>
<evidence type="ECO:0000313" key="6">
    <source>
        <dbReference type="Proteomes" id="UP000050502"/>
    </source>
</evidence>
<feature type="transmembrane region" description="Helical" evidence="1">
    <location>
        <begin position="130"/>
        <end position="154"/>
    </location>
</feature>
<sequence>MLTLTPLTAFTFGLLGSIAHCVGMCSGVLLLLGRAGVQTPRERLATHAGRLTTYLMLGVAGGALGRTLTALLANRTLQSGLALFLGFALAYTALALLGMTPPPETAFPALSALWRRVAHRRLHAPQRGVVAAWGIGLIWGMLPCGFVYSMVLAATASGSPLSGGVIALAFGLGTIPALEGTRALMAHGVGRMRRFAHVLAAALLLLIAGQLILRGLAWWGVIGHGHLGGIMVW</sequence>
<reference evidence="5" key="3">
    <citation type="submission" date="2015-08" db="EMBL/GenBank/DDBJ databases">
        <title>Draft Genome Sequence of a Heterotrophic Facultative Anaerobic Bacterium Ardenticatena maritima Strain 110S.</title>
        <authorList>
            <person name="Kawaichi S."/>
            <person name="Yoshida T."/>
            <person name="Sako Y."/>
            <person name="Nakamura R."/>
        </authorList>
    </citation>
    <scope>NUCLEOTIDE SEQUENCE [LARGE SCALE GENOMIC DNA]</scope>
    <source>
        <strain evidence="5">110S</strain>
    </source>
</reference>
<keyword evidence="1" id="KW-1133">Transmembrane helix</keyword>
<dbReference type="PANTHER" id="PTHR42208">
    <property type="entry name" value="HEAVY METAL TRANSPORTER-RELATED"/>
    <property type="match status" value="1"/>
</dbReference>
<evidence type="ECO:0000313" key="5">
    <source>
        <dbReference type="Proteomes" id="UP000037784"/>
    </source>
</evidence>
<gene>
    <name evidence="3" type="ORF">ARMA_0572</name>
    <name evidence="4" type="ORF">SE16_08670</name>
</gene>
<feature type="transmembrane region" description="Helical" evidence="1">
    <location>
        <begin position="79"/>
        <end position="97"/>
    </location>
</feature>
<evidence type="ECO:0000259" key="2">
    <source>
        <dbReference type="Pfam" id="PF13386"/>
    </source>
</evidence>
<feature type="transmembrane region" description="Helical" evidence="1">
    <location>
        <begin position="12"/>
        <end position="33"/>
    </location>
</feature>